<evidence type="ECO:0000256" key="1">
    <source>
        <dbReference type="ARBA" id="ARBA00001971"/>
    </source>
</evidence>
<comment type="similarity">
    <text evidence="2">Belongs to the cytochrome P450 family.</text>
</comment>
<sequence length="317" mass="35520">MAPILVGPELGFSKEYVAHARGYTQTIPVWVALKFLLPSSLYSASSYVLPPGRAVRHHLAETRRLVLPEIRKLLADQGDDAAVESRSVLAGLVKLSAPDAQDDEALAEIVNQLLFVLFAGADLFAVVLSQLLLNILGHPQYEAELREELAAAGDNWTRRSAHQLPKLDSFLRETLRLSPPIICTIQRKAMEPIVLSDGTVLQPGDNVMVPTRGILQDPEIYPDPDRFDPYRFLQSQHQTVTQTLDYTVFGYGNQTCPGRFFGVMAAKMVFARLVMDYEMKFVPERKGKPVDWPRGMNLMPNTDSFVAFRRRSCSLYT</sequence>
<dbReference type="VEuPathDB" id="FungiDB:ASPZODRAFT_133815"/>
<accession>A0A1L9SFM0</accession>
<dbReference type="GO" id="GO:0020037">
    <property type="term" value="F:heme binding"/>
    <property type="evidence" value="ECO:0007669"/>
    <property type="project" value="InterPro"/>
</dbReference>
<dbReference type="InterPro" id="IPR001128">
    <property type="entry name" value="Cyt_P450"/>
</dbReference>
<evidence type="ECO:0000256" key="5">
    <source>
        <dbReference type="ARBA" id="ARBA00023004"/>
    </source>
</evidence>
<feature type="binding site" description="axial binding residue" evidence="6">
    <location>
        <position position="256"/>
    </location>
    <ligand>
        <name>heme</name>
        <dbReference type="ChEBI" id="CHEBI:30413"/>
    </ligand>
    <ligandPart>
        <name>Fe</name>
        <dbReference type="ChEBI" id="CHEBI:18248"/>
    </ligandPart>
</feature>
<keyword evidence="3 6" id="KW-0479">Metal-binding</keyword>
<evidence type="ECO:0000256" key="6">
    <source>
        <dbReference type="PIRSR" id="PIRSR602403-1"/>
    </source>
</evidence>
<evidence type="ECO:0000256" key="2">
    <source>
        <dbReference type="ARBA" id="ARBA00010617"/>
    </source>
</evidence>
<dbReference type="SUPFAM" id="SSF48264">
    <property type="entry name" value="Cytochrome P450"/>
    <property type="match status" value="1"/>
</dbReference>
<dbReference type="AlphaFoldDB" id="A0A1L9SFM0"/>
<dbReference type="PANTHER" id="PTHR46206">
    <property type="entry name" value="CYTOCHROME P450"/>
    <property type="match status" value="1"/>
</dbReference>
<reference evidence="8" key="1">
    <citation type="journal article" date="2017" name="Genome Biol.">
        <title>Comparative genomics reveals high biological diversity and specific adaptations in the industrially and medically important fungal genus Aspergillus.</title>
        <authorList>
            <person name="de Vries R.P."/>
            <person name="Riley R."/>
            <person name="Wiebenga A."/>
            <person name="Aguilar-Osorio G."/>
            <person name="Amillis S."/>
            <person name="Uchima C.A."/>
            <person name="Anderluh G."/>
            <person name="Asadollahi M."/>
            <person name="Askin M."/>
            <person name="Barry K."/>
            <person name="Battaglia E."/>
            <person name="Bayram O."/>
            <person name="Benocci T."/>
            <person name="Braus-Stromeyer S.A."/>
            <person name="Caldana C."/>
            <person name="Canovas D."/>
            <person name="Cerqueira G.C."/>
            <person name="Chen F."/>
            <person name="Chen W."/>
            <person name="Choi C."/>
            <person name="Clum A."/>
            <person name="Dos Santos R.A."/>
            <person name="Damasio A.R."/>
            <person name="Diallinas G."/>
            <person name="Emri T."/>
            <person name="Fekete E."/>
            <person name="Flipphi M."/>
            <person name="Freyberg S."/>
            <person name="Gallo A."/>
            <person name="Gournas C."/>
            <person name="Habgood R."/>
            <person name="Hainaut M."/>
            <person name="Harispe M.L."/>
            <person name="Henrissat B."/>
            <person name="Hilden K.S."/>
            <person name="Hope R."/>
            <person name="Hossain A."/>
            <person name="Karabika E."/>
            <person name="Karaffa L."/>
            <person name="Karanyi Z."/>
            <person name="Krasevec N."/>
            <person name="Kuo A."/>
            <person name="Kusch H."/>
            <person name="LaButti K."/>
            <person name="Lagendijk E.L."/>
            <person name="Lapidus A."/>
            <person name="Levasseur A."/>
            <person name="Lindquist E."/>
            <person name="Lipzen A."/>
            <person name="Logrieco A.F."/>
            <person name="MacCabe A."/>
            <person name="Maekelae M.R."/>
            <person name="Malavazi I."/>
            <person name="Melin P."/>
            <person name="Meyer V."/>
            <person name="Mielnichuk N."/>
            <person name="Miskei M."/>
            <person name="Molnar A.P."/>
            <person name="Mule G."/>
            <person name="Ngan C.Y."/>
            <person name="Orejas M."/>
            <person name="Orosz E."/>
            <person name="Ouedraogo J.P."/>
            <person name="Overkamp K.M."/>
            <person name="Park H.-S."/>
            <person name="Perrone G."/>
            <person name="Piumi F."/>
            <person name="Punt P.J."/>
            <person name="Ram A.F."/>
            <person name="Ramon A."/>
            <person name="Rauscher S."/>
            <person name="Record E."/>
            <person name="Riano-Pachon D.M."/>
            <person name="Robert V."/>
            <person name="Roehrig J."/>
            <person name="Ruller R."/>
            <person name="Salamov A."/>
            <person name="Salih N.S."/>
            <person name="Samson R.A."/>
            <person name="Sandor E."/>
            <person name="Sanguinetti M."/>
            <person name="Schuetze T."/>
            <person name="Sepcic K."/>
            <person name="Shelest E."/>
            <person name="Sherlock G."/>
            <person name="Sophianopoulou V."/>
            <person name="Squina F.M."/>
            <person name="Sun H."/>
            <person name="Susca A."/>
            <person name="Todd R.B."/>
            <person name="Tsang A."/>
            <person name="Unkles S.E."/>
            <person name="van de Wiele N."/>
            <person name="van Rossen-Uffink D."/>
            <person name="Oliveira J.V."/>
            <person name="Vesth T.C."/>
            <person name="Visser J."/>
            <person name="Yu J.-H."/>
            <person name="Zhou M."/>
            <person name="Andersen M.R."/>
            <person name="Archer D.B."/>
            <person name="Baker S.E."/>
            <person name="Benoit I."/>
            <person name="Brakhage A.A."/>
            <person name="Braus G.H."/>
            <person name="Fischer R."/>
            <person name="Frisvad J.C."/>
            <person name="Goldman G.H."/>
            <person name="Houbraken J."/>
            <person name="Oakley B."/>
            <person name="Pocsi I."/>
            <person name="Scazzocchio C."/>
            <person name="Seiboth B."/>
            <person name="vanKuyk P.A."/>
            <person name="Wortman J."/>
            <person name="Dyer P.S."/>
            <person name="Grigoriev I.V."/>
        </authorList>
    </citation>
    <scope>NUCLEOTIDE SEQUENCE [LARGE SCALE GENOMIC DNA]</scope>
    <source>
        <strain evidence="8">CBS 506.65</strain>
    </source>
</reference>
<dbReference type="InterPro" id="IPR002403">
    <property type="entry name" value="Cyt_P450_E_grp-IV"/>
</dbReference>
<evidence type="ECO:0000256" key="3">
    <source>
        <dbReference type="ARBA" id="ARBA00022723"/>
    </source>
</evidence>
<dbReference type="Proteomes" id="UP000184188">
    <property type="component" value="Unassembled WGS sequence"/>
</dbReference>
<dbReference type="STRING" id="1073090.A0A1L9SFM0"/>
<dbReference type="GO" id="GO:0004497">
    <property type="term" value="F:monooxygenase activity"/>
    <property type="evidence" value="ECO:0007669"/>
    <property type="project" value="InterPro"/>
</dbReference>
<name>A0A1L9SFM0_9EURO</name>
<evidence type="ECO:0000313" key="7">
    <source>
        <dbReference type="EMBL" id="OJJ45961.1"/>
    </source>
</evidence>
<dbReference type="Pfam" id="PF00067">
    <property type="entry name" value="p450"/>
    <property type="match status" value="1"/>
</dbReference>
<comment type="cofactor">
    <cofactor evidence="1 6">
        <name>heme</name>
        <dbReference type="ChEBI" id="CHEBI:30413"/>
    </cofactor>
</comment>
<keyword evidence="6" id="KW-0349">Heme</keyword>
<keyword evidence="8" id="KW-1185">Reference proteome</keyword>
<dbReference type="GO" id="GO:0005506">
    <property type="term" value="F:iron ion binding"/>
    <property type="evidence" value="ECO:0007669"/>
    <property type="project" value="InterPro"/>
</dbReference>
<dbReference type="OrthoDB" id="1844152at2759"/>
<dbReference type="CDD" id="cd11041">
    <property type="entry name" value="CYP503A1-like"/>
    <property type="match status" value="1"/>
</dbReference>
<dbReference type="RefSeq" id="XP_022580471.1">
    <property type="nucleotide sequence ID" value="XM_022723364.1"/>
</dbReference>
<dbReference type="EMBL" id="KV878344">
    <property type="protein sequence ID" value="OJJ45961.1"/>
    <property type="molecule type" value="Genomic_DNA"/>
</dbReference>
<evidence type="ECO:0000256" key="4">
    <source>
        <dbReference type="ARBA" id="ARBA00023002"/>
    </source>
</evidence>
<keyword evidence="5 6" id="KW-0408">Iron</keyword>
<gene>
    <name evidence="7" type="ORF">ASPZODRAFT_133815</name>
</gene>
<proteinExistence type="inferred from homology"/>
<dbReference type="InterPro" id="IPR036396">
    <property type="entry name" value="Cyt_P450_sf"/>
</dbReference>
<organism evidence="7 8">
    <name type="scientific">Penicilliopsis zonata CBS 506.65</name>
    <dbReference type="NCBI Taxonomy" id="1073090"/>
    <lineage>
        <taxon>Eukaryota</taxon>
        <taxon>Fungi</taxon>
        <taxon>Dikarya</taxon>
        <taxon>Ascomycota</taxon>
        <taxon>Pezizomycotina</taxon>
        <taxon>Eurotiomycetes</taxon>
        <taxon>Eurotiomycetidae</taxon>
        <taxon>Eurotiales</taxon>
        <taxon>Aspergillaceae</taxon>
        <taxon>Penicilliopsis</taxon>
    </lineage>
</organism>
<dbReference type="GeneID" id="34609829"/>
<evidence type="ECO:0008006" key="9">
    <source>
        <dbReference type="Google" id="ProtNLM"/>
    </source>
</evidence>
<dbReference type="GO" id="GO:0019748">
    <property type="term" value="P:secondary metabolic process"/>
    <property type="evidence" value="ECO:0007669"/>
    <property type="project" value="UniProtKB-ARBA"/>
</dbReference>
<keyword evidence="4" id="KW-0560">Oxidoreductase</keyword>
<protein>
    <recommendedName>
        <fullName evidence="9">Cytochrome P450</fullName>
    </recommendedName>
</protein>
<dbReference type="Gene3D" id="1.10.630.10">
    <property type="entry name" value="Cytochrome P450"/>
    <property type="match status" value="1"/>
</dbReference>
<dbReference type="PRINTS" id="PR00465">
    <property type="entry name" value="EP450IV"/>
</dbReference>
<evidence type="ECO:0000313" key="8">
    <source>
        <dbReference type="Proteomes" id="UP000184188"/>
    </source>
</evidence>
<dbReference type="GO" id="GO:0016705">
    <property type="term" value="F:oxidoreductase activity, acting on paired donors, with incorporation or reduction of molecular oxygen"/>
    <property type="evidence" value="ECO:0007669"/>
    <property type="project" value="InterPro"/>
</dbReference>